<dbReference type="Proteomes" id="UP001139521">
    <property type="component" value="Unassembled WGS sequence"/>
</dbReference>
<organism evidence="2 3">
    <name type="scientific">Zunongwangia pacifica</name>
    <dbReference type="NCBI Taxonomy" id="2911062"/>
    <lineage>
        <taxon>Bacteria</taxon>
        <taxon>Pseudomonadati</taxon>
        <taxon>Bacteroidota</taxon>
        <taxon>Flavobacteriia</taxon>
        <taxon>Flavobacteriales</taxon>
        <taxon>Flavobacteriaceae</taxon>
        <taxon>Zunongwangia</taxon>
    </lineage>
</organism>
<comment type="caution">
    <text evidence="2">The sequence shown here is derived from an EMBL/GenBank/DDBJ whole genome shotgun (WGS) entry which is preliminary data.</text>
</comment>
<dbReference type="CDD" id="cd10440">
    <property type="entry name" value="GIY-YIG_COG3680"/>
    <property type="match status" value="1"/>
</dbReference>
<evidence type="ECO:0000313" key="2">
    <source>
        <dbReference type="EMBL" id="MCL6218594.1"/>
    </source>
</evidence>
<dbReference type="AlphaFoldDB" id="A0A9X2CNG6"/>
<keyword evidence="3" id="KW-1185">Reference proteome</keyword>
<dbReference type="InterPro" id="IPR000305">
    <property type="entry name" value="GIY-YIG_endonuc"/>
</dbReference>
<gene>
    <name evidence="2" type="ORF">L1967_09825</name>
</gene>
<reference evidence="2" key="1">
    <citation type="submission" date="2022-01" db="EMBL/GenBank/DDBJ databases">
        <title>Genome sequencing of Zunongwangia sp. M21534 genome.</title>
        <authorList>
            <person name="Chen Y."/>
            <person name="Dong C."/>
            <person name="Shao Z."/>
        </authorList>
    </citation>
    <scope>NUCLEOTIDE SEQUENCE</scope>
    <source>
        <strain evidence="2">MCCC M21534</strain>
    </source>
</reference>
<dbReference type="PROSITE" id="PS50164">
    <property type="entry name" value="GIY_YIG"/>
    <property type="match status" value="1"/>
</dbReference>
<protein>
    <recommendedName>
        <fullName evidence="1">GIY-YIG domain-containing protein</fullName>
    </recommendedName>
</protein>
<dbReference type="RefSeq" id="WP_249601488.1">
    <property type="nucleotide sequence ID" value="NZ_JAKHSK010000012.1"/>
</dbReference>
<name>A0A9X2CNG6_9FLAO</name>
<dbReference type="EMBL" id="JAKHSK010000012">
    <property type="protein sequence ID" value="MCL6218594.1"/>
    <property type="molecule type" value="Genomic_DNA"/>
</dbReference>
<proteinExistence type="predicted"/>
<evidence type="ECO:0000259" key="1">
    <source>
        <dbReference type="PROSITE" id="PS50164"/>
    </source>
</evidence>
<sequence length="238" mass="26993">MFDTKTIEKLGYYVYALVHPQTNVPFYIGKGLGNRVFEHKTLAISTKEDSLKLDLIRGLISKGLEVNHVIIRHGLSEAEAFEIEASLIDFGNFLGLNLSNLVDGHHVNFKGLMTTNEIIRLHNSPPLLELLHPVIIININKKYNRGIKTDTIYAATKEAWVVGQHKRNTVKYALSEYSGIIIEVFEIMEWYPVPITNANIRWGFHGKVAEDDVRSLYINKSIAHTKKKGAANPIRYIL</sequence>
<dbReference type="Pfam" id="PF22945">
    <property type="entry name" value="LEM-3_GIY-YIG"/>
    <property type="match status" value="1"/>
</dbReference>
<accession>A0A9X2CNG6</accession>
<feature type="domain" description="GIY-YIG" evidence="1">
    <location>
        <begin position="10"/>
        <end position="98"/>
    </location>
</feature>
<evidence type="ECO:0000313" key="3">
    <source>
        <dbReference type="Proteomes" id="UP001139521"/>
    </source>
</evidence>